<dbReference type="PATRIC" id="fig|457404.5.peg.3213"/>
<keyword evidence="1" id="KW-1133">Transmembrane helix</keyword>
<keyword evidence="1" id="KW-0472">Membrane</keyword>
<dbReference type="EMBL" id="AGWJ02000030">
    <property type="protein sequence ID" value="EHO79107.2"/>
    <property type="molecule type" value="Genomic_DNA"/>
</dbReference>
<keyword evidence="3" id="KW-1185">Reference proteome</keyword>
<gene>
    <name evidence="2" type="ORF">HMPREF0402_02848</name>
</gene>
<name>H1PWQ5_9FUSO</name>
<evidence type="ECO:0000313" key="2">
    <source>
        <dbReference type="EMBL" id="EHO79107.2"/>
    </source>
</evidence>
<reference evidence="2 3" key="1">
    <citation type="submission" date="2012-07" db="EMBL/GenBank/DDBJ databases">
        <title>The Genome Sequence of Fusobacterium ulcerans 12_1B.</title>
        <authorList>
            <consortium name="The Broad Institute Genome Sequencing Platform"/>
            <person name="Earl A."/>
            <person name="Ward D."/>
            <person name="Feldgarden M."/>
            <person name="Gevers D."/>
            <person name="Strauss J."/>
            <person name="Ambrose C.E."/>
            <person name="Allen-Vercoe E."/>
            <person name="Walker B."/>
            <person name="Young S.K."/>
            <person name="Zeng Q."/>
            <person name="Gargeya S."/>
            <person name="Fitzgerald M."/>
            <person name="Haas B."/>
            <person name="Abouelleil A."/>
            <person name="Alvarado L."/>
            <person name="Arachchi H.M."/>
            <person name="Berlin A.M."/>
            <person name="Chapman S.B."/>
            <person name="Goldberg J."/>
            <person name="Griggs A."/>
            <person name="Gujja S."/>
            <person name="Hansen M."/>
            <person name="Howarth C."/>
            <person name="Imamovic A."/>
            <person name="Larimer J."/>
            <person name="McCowen C."/>
            <person name="Montmayeur A."/>
            <person name="Murphy C."/>
            <person name="Neiman D."/>
            <person name="Pearson M."/>
            <person name="Priest M."/>
            <person name="Roberts A."/>
            <person name="Saif S."/>
            <person name="Shea T."/>
            <person name="Sisk P."/>
            <person name="Sykes S."/>
            <person name="Wortman J."/>
            <person name="Nusbaum C."/>
            <person name="Birren B."/>
        </authorList>
    </citation>
    <scope>NUCLEOTIDE SEQUENCE [LARGE SCALE GENOMIC DNA]</scope>
    <source>
        <strain evidence="2 3">12_1B</strain>
    </source>
</reference>
<comment type="caution">
    <text evidence="2">The sequence shown here is derived from an EMBL/GenBank/DDBJ whole genome shotgun (WGS) entry which is preliminary data.</text>
</comment>
<feature type="transmembrane region" description="Helical" evidence="1">
    <location>
        <begin position="50"/>
        <end position="69"/>
    </location>
</feature>
<dbReference type="Proteomes" id="UP000003233">
    <property type="component" value="Unassembled WGS sequence"/>
</dbReference>
<dbReference type="HOGENOM" id="CLU_1515801_0_0_0"/>
<dbReference type="AlphaFoldDB" id="H1PWQ5"/>
<dbReference type="RefSeq" id="WP_016361926.1">
    <property type="nucleotide sequence ID" value="NZ_KE161011.1"/>
</dbReference>
<organism evidence="2 3">
    <name type="scientific">Fusobacterium ulcerans 12-1B</name>
    <dbReference type="NCBI Taxonomy" id="457404"/>
    <lineage>
        <taxon>Bacteria</taxon>
        <taxon>Fusobacteriati</taxon>
        <taxon>Fusobacteriota</taxon>
        <taxon>Fusobacteriia</taxon>
        <taxon>Fusobacteriales</taxon>
        <taxon>Fusobacteriaceae</taxon>
        <taxon>Fusobacterium</taxon>
    </lineage>
</organism>
<feature type="transmembrane region" description="Helical" evidence="1">
    <location>
        <begin position="25"/>
        <end position="44"/>
    </location>
</feature>
<sequence length="177" mass="21311">MEIKIKKSQNEIEIIKDDSIKYAKISKFTNILFFLSVIVFLIISKMYGKFGILGFLTFLLGAIFIIYYYSLYFKNRHINEVLKINLENIKLEFLKDGDIVYSKDIPRWKVIKIKKEIPPFKFYGKNRFLNIMEEELVDKRILKIITKDEVFSWGYKVEEEKIDEIIKIIKKFWNIED</sequence>
<proteinExistence type="predicted"/>
<keyword evidence="1" id="KW-0812">Transmembrane</keyword>
<evidence type="ECO:0000256" key="1">
    <source>
        <dbReference type="SAM" id="Phobius"/>
    </source>
</evidence>
<protein>
    <submittedName>
        <fullName evidence="2">Uncharacterized protein</fullName>
    </submittedName>
</protein>
<evidence type="ECO:0000313" key="3">
    <source>
        <dbReference type="Proteomes" id="UP000003233"/>
    </source>
</evidence>
<accession>H1PWQ5</accession>